<gene>
    <name evidence="3" type="ORF">Sradi_2071200</name>
</gene>
<feature type="compositionally biased region" description="Acidic residues" evidence="2">
    <location>
        <begin position="75"/>
        <end position="98"/>
    </location>
</feature>
<organism evidence="3">
    <name type="scientific">Sesamum radiatum</name>
    <name type="common">Black benniseed</name>
    <dbReference type="NCBI Taxonomy" id="300843"/>
    <lineage>
        <taxon>Eukaryota</taxon>
        <taxon>Viridiplantae</taxon>
        <taxon>Streptophyta</taxon>
        <taxon>Embryophyta</taxon>
        <taxon>Tracheophyta</taxon>
        <taxon>Spermatophyta</taxon>
        <taxon>Magnoliopsida</taxon>
        <taxon>eudicotyledons</taxon>
        <taxon>Gunneridae</taxon>
        <taxon>Pentapetalae</taxon>
        <taxon>asterids</taxon>
        <taxon>lamiids</taxon>
        <taxon>Lamiales</taxon>
        <taxon>Pedaliaceae</taxon>
        <taxon>Sesamum</taxon>
    </lineage>
</organism>
<accession>A0AAW2TI37</accession>
<dbReference type="AlphaFoldDB" id="A0AAW2TI37"/>
<evidence type="ECO:0000313" key="3">
    <source>
        <dbReference type="EMBL" id="KAL0404304.1"/>
    </source>
</evidence>
<proteinExistence type="predicted"/>
<sequence>MEKLRNDVSLHAYYRNRAEQKADTLIDKNAILRWDMEGLKAEHEIEVEQLHDETKQLRDQVNNLRDYIDQLAEMIPDEPEEDPEEDPMELQDDDEELTDGSVTDGEV</sequence>
<protein>
    <submittedName>
        <fullName evidence="3">Uncharacterized protein</fullName>
    </submittedName>
</protein>
<keyword evidence="1" id="KW-0175">Coiled coil</keyword>
<evidence type="ECO:0000256" key="2">
    <source>
        <dbReference type="SAM" id="MobiDB-lite"/>
    </source>
</evidence>
<reference evidence="3" key="1">
    <citation type="submission" date="2020-06" db="EMBL/GenBank/DDBJ databases">
        <authorList>
            <person name="Li T."/>
            <person name="Hu X."/>
            <person name="Zhang T."/>
            <person name="Song X."/>
            <person name="Zhang H."/>
            <person name="Dai N."/>
            <person name="Sheng W."/>
            <person name="Hou X."/>
            <person name="Wei L."/>
        </authorList>
    </citation>
    <scope>NUCLEOTIDE SEQUENCE</scope>
    <source>
        <strain evidence="3">G02</strain>
        <tissue evidence="3">Leaf</tissue>
    </source>
</reference>
<name>A0AAW2TI37_SESRA</name>
<dbReference type="EMBL" id="JACGWJ010000008">
    <property type="protein sequence ID" value="KAL0404304.1"/>
    <property type="molecule type" value="Genomic_DNA"/>
</dbReference>
<evidence type="ECO:0000256" key="1">
    <source>
        <dbReference type="SAM" id="Coils"/>
    </source>
</evidence>
<feature type="region of interest" description="Disordered" evidence="2">
    <location>
        <begin position="75"/>
        <end position="107"/>
    </location>
</feature>
<feature type="coiled-coil region" evidence="1">
    <location>
        <begin position="40"/>
        <end position="74"/>
    </location>
</feature>
<reference evidence="3" key="2">
    <citation type="journal article" date="2024" name="Plant">
        <title>Genomic evolution and insights into agronomic trait innovations of Sesamum species.</title>
        <authorList>
            <person name="Miao H."/>
            <person name="Wang L."/>
            <person name="Qu L."/>
            <person name="Liu H."/>
            <person name="Sun Y."/>
            <person name="Le M."/>
            <person name="Wang Q."/>
            <person name="Wei S."/>
            <person name="Zheng Y."/>
            <person name="Lin W."/>
            <person name="Duan Y."/>
            <person name="Cao H."/>
            <person name="Xiong S."/>
            <person name="Wang X."/>
            <person name="Wei L."/>
            <person name="Li C."/>
            <person name="Ma Q."/>
            <person name="Ju M."/>
            <person name="Zhao R."/>
            <person name="Li G."/>
            <person name="Mu C."/>
            <person name="Tian Q."/>
            <person name="Mei H."/>
            <person name="Zhang T."/>
            <person name="Gao T."/>
            <person name="Zhang H."/>
        </authorList>
    </citation>
    <scope>NUCLEOTIDE SEQUENCE</scope>
    <source>
        <strain evidence="3">G02</strain>
    </source>
</reference>
<comment type="caution">
    <text evidence="3">The sequence shown here is derived from an EMBL/GenBank/DDBJ whole genome shotgun (WGS) entry which is preliminary data.</text>
</comment>